<dbReference type="UniPathway" id="UPA00035">
    <property type="reaction ID" value="UER00044"/>
</dbReference>
<evidence type="ECO:0000256" key="9">
    <source>
        <dbReference type="RuleBase" id="RU003662"/>
    </source>
</evidence>
<dbReference type="PANTHER" id="PTHR43406">
    <property type="entry name" value="TRYPTOPHAN SYNTHASE, ALPHA CHAIN"/>
    <property type="match status" value="1"/>
</dbReference>
<comment type="similarity">
    <text evidence="9">Belongs to the TrpA family.</text>
</comment>
<evidence type="ECO:0000256" key="7">
    <source>
        <dbReference type="ARBA" id="ARBA00023239"/>
    </source>
</evidence>
<evidence type="ECO:0000256" key="6">
    <source>
        <dbReference type="ARBA" id="ARBA00023141"/>
    </source>
</evidence>
<evidence type="ECO:0000256" key="5">
    <source>
        <dbReference type="ARBA" id="ARBA00022822"/>
    </source>
</evidence>
<dbReference type="InterPro" id="IPR002028">
    <property type="entry name" value="Trp_synthase_suA"/>
</dbReference>
<dbReference type="InterPro" id="IPR011060">
    <property type="entry name" value="RibuloseP-bd_barrel"/>
</dbReference>
<keyword evidence="4" id="KW-0028">Amino-acid biosynthesis</keyword>
<dbReference type="InterPro" id="IPR013785">
    <property type="entry name" value="Aldolase_TIM"/>
</dbReference>
<dbReference type="EMBL" id="FUZT01000012">
    <property type="protein sequence ID" value="SKC84862.1"/>
    <property type="molecule type" value="Genomic_DNA"/>
</dbReference>
<evidence type="ECO:0000256" key="2">
    <source>
        <dbReference type="ARBA" id="ARBA00011270"/>
    </source>
</evidence>
<keyword evidence="11" id="KW-1185">Reference proteome</keyword>
<organism evidence="10 11">
    <name type="scientific">Maledivibacter halophilus</name>
    <dbReference type="NCBI Taxonomy" id="36842"/>
    <lineage>
        <taxon>Bacteria</taxon>
        <taxon>Bacillati</taxon>
        <taxon>Bacillota</taxon>
        <taxon>Clostridia</taxon>
        <taxon>Peptostreptococcales</taxon>
        <taxon>Caminicellaceae</taxon>
        <taxon>Maledivibacter</taxon>
    </lineage>
</organism>
<dbReference type="AlphaFoldDB" id="A0A1T5M9E8"/>
<keyword evidence="5" id="KW-0822">Tryptophan biosynthesis</keyword>
<evidence type="ECO:0000256" key="4">
    <source>
        <dbReference type="ARBA" id="ARBA00022605"/>
    </source>
</evidence>
<sequence>MDKINNIFSEKNKCITFYLMADYPDRKGFFRSLDILVKNGMDILELGIPVKNPHLDGKTISYAHNKVLENGFSEEILLELLKEIKEKYPSLPLVIMTYNQGIKEYDLISKGEYYDAILCPDEYLTRKNNNVNLIQIYNEEMDEKTISSRISNNQGFAYVVTGLGTTGGKGELPDKYLSTMKKIRELSFIPIQIGFGIYSDEQVETVLNNGADGVIIGSEIIRKINEGNEENLIRYVQSIVKARG</sequence>
<reference evidence="10 11" key="1">
    <citation type="submission" date="2017-02" db="EMBL/GenBank/DDBJ databases">
        <authorList>
            <person name="Peterson S.W."/>
        </authorList>
    </citation>
    <scope>NUCLEOTIDE SEQUENCE [LARGE SCALE GENOMIC DNA]</scope>
    <source>
        <strain evidence="10 11">M1</strain>
    </source>
</reference>
<evidence type="ECO:0000313" key="10">
    <source>
        <dbReference type="EMBL" id="SKC84862.1"/>
    </source>
</evidence>
<proteinExistence type="inferred from homology"/>
<evidence type="ECO:0000256" key="1">
    <source>
        <dbReference type="ARBA" id="ARBA00004733"/>
    </source>
</evidence>
<dbReference type="Proteomes" id="UP000190285">
    <property type="component" value="Unassembled WGS sequence"/>
</dbReference>
<protein>
    <recommendedName>
        <fullName evidence="3">tryptophan synthase</fullName>
        <ecNumber evidence="3">4.2.1.20</ecNumber>
    </recommendedName>
</protein>
<accession>A0A1T5M9E8</accession>
<comment type="catalytic activity">
    <reaction evidence="8">
        <text>(1S,2R)-1-C-(indol-3-yl)glycerol 3-phosphate + L-serine = D-glyceraldehyde 3-phosphate + L-tryptophan + H2O</text>
        <dbReference type="Rhea" id="RHEA:10532"/>
        <dbReference type="ChEBI" id="CHEBI:15377"/>
        <dbReference type="ChEBI" id="CHEBI:33384"/>
        <dbReference type="ChEBI" id="CHEBI:57912"/>
        <dbReference type="ChEBI" id="CHEBI:58866"/>
        <dbReference type="ChEBI" id="CHEBI:59776"/>
        <dbReference type="EC" id="4.2.1.20"/>
    </reaction>
</comment>
<dbReference type="STRING" id="36842.SAMN02194393_04263"/>
<dbReference type="SUPFAM" id="SSF51366">
    <property type="entry name" value="Ribulose-phoshate binding barrel"/>
    <property type="match status" value="1"/>
</dbReference>
<dbReference type="GO" id="GO:0004834">
    <property type="term" value="F:tryptophan synthase activity"/>
    <property type="evidence" value="ECO:0007669"/>
    <property type="project" value="UniProtKB-EC"/>
</dbReference>
<name>A0A1T5M9E8_9FIRM</name>
<dbReference type="RefSeq" id="WP_079494451.1">
    <property type="nucleotide sequence ID" value="NZ_FUZT01000012.1"/>
</dbReference>
<dbReference type="Pfam" id="PF00290">
    <property type="entry name" value="Trp_syntA"/>
    <property type="match status" value="1"/>
</dbReference>
<evidence type="ECO:0000256" key="8">
    <source>
        <dbReference type="ARBA" id="ARBA00049047"/>
    </source>
</evidence>
<dbReference type="GO" id="GO:0005829">
    <property type="term" value="C:cytosol"/>
    <property type="evidence" value="ECO:0007669"/>
    <property type="project" value="TreeGrafter"/>
</dbReference>
<gene>
    <name evidence="10" type="ORF">SAMN02194393_04263</name>
</gene>
<evidence type="ECO:0000313" key="11">
    <source>
        <dbReference type="Proteomes" id="UP000190285"/>
    </source>
</evidence>
<dbReference type="EC" id="4.2.1.20" evidence="3"/>
<dbReference type="OrthoDB" id="9804578at2"/>
<comment type="pathway">
    <text evidence="1">Amino-acid biosynthesis; L-tryptophan biosynthesis; L-tryptophan from chorismate: step 5/5.</text>
</comment>
<keyword evidence="6" id="KW-0057">Aromatic amino acid biosynthesis</keyword>
<dbReference type="PANTHER" id="PTHR43406:SF1">
    <property type="entry name" value="TRYPTOPHAN SYNTHASE ALPHA CHAIN, CHLOROPLASTIC"/>
    <property type="match status" value="1"/>
</dbReference>
<dbReference type="Gene3D" id="3.20.20.70">
    <property type="entry name" value="Aldolase class I"/>
    <property type="match status" value="1"/>
</dbReference>
<dbReference type="NCBIfam" id="TIGR00262">
    <property type="entry name" value="trpA"/>
    <property type="match status" value="1"/>
</dbReference>
<evidence type="ECO:0000256" key="3">
    <source>
        <dbReference type="ARBA" id="ARBA00012043"/>
    </source>
</evidence>
<comment type="subunit">
    <text evidence="2">Tetramer of two alpha and two beta chains.</text>
</comment>
<keyword evidence="7" id="KW-0456">Lyase</keyword>